<accession>A0A067MGT4</accession>
<evidence type="ECO:0000313" key="1">
    <source>
        <dbReference type="EMBL" id="KDQ13900.1"/>
    </source>
</evidence>
<dbReference type="Proteomes" id="UP000027195">
    <property type="component" value="Unassembled WGS sequence"/>
</dbReference>
<dbReference type="EMBL" id="KL198041">
    <property type="protein sequence ID" value="KDQ13900.1"/>
    <property type="molecule type" value="Genomic_DNA"/>
</dbReference>
<reference evidence="2" key="1">
    <citation type="journal article" date="2014" name="Proc. Natl. Acad. Sci. U.S.A.">
        <title>Extensive sampling of basidiomycete genomes demonstrates inadequacy of the white-rot/brown-rot paradigm for wood decay fungi.</title>
        <authorList>
            <person name="Riley R."/>
            <person name="Salamov A.A."/>
            <person name="Brown D.W."/>
            <person name="Nagy L.G."/>
            <person name="Floudas D."/>
            <person name="Held B.W."/>
            <person name="Levasseur A."/>
            <person name="Lombard V."/>
            <person name="Morin E."/>
            <person name="Otillar R."/>
            <person name="Lindquist E.A."/>
            <person name="Sun H."/>
            <person name="LaButti K.M."/>
            <person name="Schmutz J."/>
            <person name="Jabbour D."/>
            <person name="Luo H."/>
            <person name="Baker S.E."/>
            <person name="Pisabarro A.G."/>
            <person name="Walton J.D."/>
            <person name="Blanchette R.A."/>
            <person name="Henrissat B."/>
            <person name="Martin F."/>
            <person name="Cullen D."/>
            <person name="Hibbett D.S."/>
            <person name="Grigoriev I.V."/>
        </authorList>
    </citation>
    <scope>NUCLEOTIDE SEQUENCE [LARGE SCALE GENOMIC DNA]</scope>
    <source>
        <strain evidence="2">FD-172 SS1</strain>
    </source>
</reference>
<dbReference type="HOGENOM" id="CLU_001324_10_1_1"/>
<gene>
    <name evidence="1" type="ORF">BOTBODRAFT_94583</name>
</gene>
<keyword evidence="2" id="KW-1185">Reference proteome</keyword>
<feature type="non-terminal residue" evidence="1">
    <location>
        <position position="75"/>
    </location>
</feature>
<dbReference type="InParanoid" id="A0A067MGT4"/>
<evidence type="ECO:0008006" key="3">
    <source>
        <dbReference type="Google" id="ProtNLM"/>
    </source>
</evidence>
<dbReference type="AlphaFoldDB" id="A0A067MGT4"/>
<protein>
    <recommendedName>
        <fullName evidence="3">UvrD-like helicase C-terminal domain-containing protein</fullName>
    </recommendedName>
</protein>
<evidence type="ECO:0000313" key="2">
    <source>
        <dbReference type="Proteomes" id="UP000027195"/>
    </source>
</evidence>
<organism evidence="1 2">
    <name type="scientific">Botryobasidium botryosum (strain FD-172 SS1)</name>
    <dbReference type="NCBI Taxonomy" id="930990"/>
    <lineage>
        <taxon>Eukaryota</taxon>
        <taxon>Fungi</taxon>
        <taxon>Dikarya</taxon>
        <taxon>Basidiomycota</taxon>
        <taxon>Agaricomycotina</taxon>
        <taxon>Agaricomycetes</taxon>
        <taxon>Cantharellales</taxon>
        <taxon>Botryobasidiaceae</taxon>
        <taxon>Botryobasidium</taxon>
    </lineage>
</organism>
<sequence>MTAHKAQGQTLKNVVIDLQSCRGTEAPYVMVSRATSLKGILVLRPFAQNKISSRQSEDTRYEMKRLKILELKTTI</sequence>
<dbReference type="SUPFAM" id="SSF52540">
    <property type="entry name" value="P-loop containing nucleoside triphosphate hydrolases"/>
    <property type="match status" value="1"/>
</dbReference>
<name>A0A067MGT4_BOTB1</name>
<proteinExistence type="predicted"/>
<dbReference type="OrthoDB" id="432234at2759"/>
<dbReference type="InterPro" id="IPR027417">
    <property type="entry name" value="P-loop_NTPase"/>
</dbReference>